<feature type="non-terminal residue" evidence="5">
    <location>
        <position position="1"/>
    </location>
</feature>
<protein>
    <recommendedName>
        <fullName evidence="3 4">Nonsense-mediated mRNA decay factor SMG8</fullName>
    </recommendedName>
</protein>
<dbReference type="GO" id="GO:0000184">
    <property type="term" value="P:nuclear-transcribed mRNA catabolic process, nonsense-mediated decay"/>
    <property type="evidence" value="ECO:0007669"/>
    <property type="project" value="UniProtKB-UniRule"/>
</dbReference>
<reference evidence="5 6" key="1">
    <citation type="submission" date="2017-12" db="EMBL/GenBank/DDBJ databases">
        <title>High-resolution comparative analysis of great ape genomes.</title>
        <authorList>
            <person name="Pollen A."/>
            <person name="Hastie A."/>
            <person name="Hormozdiari F."/>
            <person name="Dougherty M."/>
            <person name="Liu R."/>
            <person name="Chaisson M."/>
            <person name="Hoppe E."/>
            <person name="Hill C."/>
            <person name="Pang A."/>
            <person name="Hillier L."/>
            <person name="Baker C."/>
            <person name="Armstrong J."/>
            <person name="Shendure J."/>
            <person name="Paten B."/>
            <person name="Wilson R."/>
            <person name="Chao H."/>
            <person name="Schneider V."/>
            <person name="Ventura M."/>
            <person name="Kronenberg Z."/>
            <person name="Murali S."/>
            <person name="Gordon D."/>
            <person name="Cantsilieris S."/>
            <person name="Munson K."/>
            <person name="Nelson B."/>
            <person name="Raja A."/>
            <person name="Underwood J."/>
            <person name="Diekhans M."/>
            <person name="Fiddes I."/>
            <person name="Haussler D."/>
            <person name="Eichler E."/>
        </authorList>
    </citation>
    <scope>NUCLEOTIDE SEQUENCE [LARGE SCALE GENOMIC DNA]</scope>
    <source>
        <strain evidence="5">Yerkes chimp pedigree #C0471</strain>
    </source>
</reference>
<keyword evidence="2 4" id="KW-0866">Nonsense-mediated mRNA decay</keyword>
<accession>A0A2J8MF10</accession>
<dbReference type="AlphaFoldDB" id="A0A2J8MF10"/>
<evidence type="ECO:0000313" key="6">
    <source>
        <dbReference type="Proteomes" id="UP000236370"/>
    </source>
</evidence>
<sequence length="110" mass="12465">DLRKLLRKVDVERSPGGTPLINKENMETGTGLTPVMTQALRRKFQVQPGPPPCPVFYPEKQEITLPPDGLWVLRFPYAYVTERGPCFPPKENVQLMSYKVLRGVLKAVTQ</sequence>
<name>A0A2J8MF10_PANTR</name>
<organism evidence="5 6">
    <name type="scientific">Pan troglodytes</name>
    <name type="common">Chimpanzee</name>
    <dbReference type="NCBI Taxonomy" id="9598"/>
    <lineage>
        <taxon>Eukaryota</taxon>
        <taxon>Metazoa</taxon>
        <taxon>Chordata</taxon>
        <taxon>Craniata</taxon>
        <taxon>Vertebrata</taxon>
        <taxon>Euteleostomi</taxon>
        <taxon>Mammalia</taxon>
        <taxon>Eutheria</taxon>
        <taxon>Euarchontoglires</taxon>
        <taxon>Primates</taxon>
        <taxon>Haplorrhini</taxon>
        <taxon>Catarrhini</taxon>
        <taxon>Hominidae</taxon>
        <taxon>Pan</taxon>
    </lineage>
</organism>
<evidence type="ECO:0000256" key="1">
    <source>
        <dbReference type="ARBA" id="ARBA00006443"/>
    </source>
</evidence>
<dbReference type="Proteomes" id="UP000236370">
    <property type="component" value="Unassembled WGS sequence"/>
</dbReference>
<dbReference type="PANTHER" id="PTHR13091:SF0">
    <property type="entry name" value="NONSENSE-MEDIATED MRNA DECAY FACTOR SMG8"/>
    <property type="match status" value="1"/>
</dbReference>
<dbReference type="InterPro" id="IPR019354">
    <property type="entry name" value="SMG8-like"/>
</dbReference>
<gene>
    <name evidence="5" type="ORF">CK820_G0020858</name>
</gene>
<evidence type="ECO:0000256" key="3">
    <source>
        <dbReference type="ARBA" id="ARBA00029509"/>
    </source>
</evidence>
<evidence type="ECO:0000256" key="4">
    <source>
        <dbReference type="RuleBase" id="RU367133"/>
    </source>
</evidence>
<dbReference type="STRING" id="9598.ENSPTRP00000016071"/>
<dbReference type="PANTHER" id="PTHR13091">
    <property type="entry name" value="AMPLIFIED IN BREAST CANCER 2-RELATED"/>
    <property type="match status" value="1"/>
</dbReference>
<evidence type="ECO:0000256" key="2">
    <source>
        <dbReference type="ARBA" id="ARBA00023161"/>
    </source>
</evidence>
<comment type="function">
    <text evidence="4">Involved in nonsense-mediated decay (NMD) of mRNAs containing premature stop codons.</text>
</comment>
<proteinExistence type="inferred from homology"/>
<comment type="caution">
    <text evidence="5">The sequence shown here is derived from an EMBL/GenBank/DDBJ whole genome shotgun (WGS) entry which is preliminary data.</text>
</comment>
<dbReference type="EMBL" id="NBAG03000258">
    <property type="protein sequence ID" value="PNI58091.1"/>
    <property type="molecule type" value="Genomic_DNA"/>
</dbReference>
<evidence type="ECO:0000313" key="5">
    <source>
        <dbReference type="EMBL" id="PNI58091.1"/>
    </source>
</evidence>
<comment type="similarity">
    <text evidence="1 4">Belongs to the SMG8 family.</text>
</comment>
<dbReference type="Pfam" id="PF10220">
    <property type="entry name" value="Smg8_Smg9"/>
    <property type="match status" value="1"/>
</dbReference>